<dbReference type="GeneID" id="115626572"/>
<dbReference type="InterPro" id="IPR002181">
    <property type="entry name" value="Fibrinogen_a/b/g_C_dom"/>
</dbReference>
<sequence>MSMLILFLICCATFSGSTGNYHNGLDIVKDTITGLEEKCGTCGYQKLSSQTSETSETIQKYTSQEYESIIKEKDSQITKLQVQLASKKENIKDFKKQLEIKTVECEARLEEKSNQLADQKSIIQSLVANCSSGTQQINELQNKVKFLEIQMEALRPKAVLENNKEILTCESFENSSKIEVLQIPGIAEPFSALCDAEVAGSGWIVIQRRFDGSVNFDRIWEDYRFGFGNLNGEFFFGLEKLHQITKWKPHELYIQLKDYNNRTLYVRFEQFEIENEESDYMIKRVGNCITNATNVKILQKNIKFNTRDKINCKYFSCVGSYGWWHIASMSNLNVPKYSQLYWEEYNKAIKVKSTKMMIKPKRWLQD</sequence>
<evidence type="ECO:0000256" key="1">
    <source>
        <dbReference type="SAM" id="Coils"/>
    </source>
</evidence>
<accession>A0A6J2TMK4</accession>
<keyword evidence="4" id="KW-1185">Reference proteome</keyword>
<dbReference type="Pfam" id="PF00147">
    <property type="entry name" value="Fibrinogen_C"/>
    <property type="match status" value="1"/>
</dbReference>
<dbReference type="Proteomes" id="UP000504634">
    <property type="component" value="Unplaced"/>
</dbReference>
<keyword evidence="2" id="KW-0732">Signal</keyword>
<evidence type="ECO:0000259" key="3">
    <source>
        <dbReference type="PROSITE" id="PS51406"/>
    </source>
</evidence>
<feature type="signal peptide" evidence="2">
    <location>
        <begin position="1"/>
        <end position="19"/>
    </location>
</feature>
<evidence type="ECO:0000256" key="2">
    <source>
        <dbReference type="SAM" id="SignalP"/>
    </source>
</evidence>
<protein>
    <submittedName>
        <fullName evidence="5">Fibroleukin isoform X1</fullName>
    </submittedName>
</protein>
<reference evidence="5" key="1">
    <citation type="submission" date="2025-08" db="UniProtKB">
        <authorList>
            <consortium name="RefSeq"/>
        </authorList>
    </citation>
    <scope>IDENTIFICATION</scope>
    <source>
        <strain evidence="5">11010-0011.00</strain>
        <tissue evidence="5">Whole body</tissue>
    </source>
</reference>
<evidence type="ECO:0000313" key="4">
    <source>
        <dbReference type="Proteomes" id="UP000504634"/>
    </source>
</evidence>
<feature type="chain" id="PRO_5027009165" evidence="2">
    <location>
        <begin position="20"/>
        <end position="366"/>
    </location>
</feature>
<dbReference type="PANTHER" id="PTHR19143:SF327">
    <property type="entry name" value="FI21813P1-RELATED"/>
    <property type="match status" value="1"/>
</dbReference>
<dbReference type="OrthoDB" id="6145874at2759"/>
<dbReference type="InterPro" id="IPR050373">
    <property type="entry name" value="Fibrinogen_C-term_domain"/>
</dbReference>
<gene>
    <name evidence="5" type="primary">LOC115626572</name>
</gene>
<dbReference type="Gene3D" id="3.90.215.10">
    <property type="entry name" value="Gamma Fibrinogen, chain A, domain 1"/>
    <property type="match status" value="1"/>
</dbReference>
<dbReference type="InterPro" id="IPR014716">
    <property type="entry name" value="Fibrinogen_a/b/g_C_1"/>
</dbReference>
<dbReference type="PROSITE" id="PS51406">
    <property type="entry name" value="FIBRINOGEN_C_2"/>
    <property type="match status" value="1"/>
</dbReference>
<feature type="domain" description="Fibrinogen C-terminal" evidence="3">
    <location>
        <begin position="160"/>
        <end position="362"/>
    </location>
</feature>
<feature type="coiled-coil region" evidence="1">
    <location>
        <begin position="70"/>
        <end position="157"/>
    </location>
</feature>
<dbReference type="PANTHER" id="PTHR19143">
    <property type="entry name" value="FIBRINOGEN/TENASCIN/ANGIOPOEITIN"/>
    <property type="match status" value="1"/>
</dbReference>
<name>A0A6J2TMK4_DROLE</name>
<dbReference type="SUPFAM" id="SSF56496">
    <property type="entry name" value="Fibrinogen C-terminal domain-like"/>
    <property type="match status" value="1"/>
</dbReference>
<dbReference type="AlphaFoldDB" id="A0A6J2TMK4"/>
<dbReference type="SMART" id="SM00186">
    <property type="entry name" value="FBG"/>
    <property type="match status" value="1"/>
</dbReference>
<dbReference type="RefSeq" id="XP_030377811.1">
    <property type="nucleotide sequence ID" value="XM_030521951.1"/>
</dbReference>
<dbReference type="GO" id="GO:0005615">
    <property type="term" value="C:extracellular space"/>
    <property type="evidence" value="ECO:0007669"/>
    <property type="project" value="TreeGrafter"/>
</dbReference>
<keyword evidence="1" id="KW-0175">Coiled coil</keyword>
<organism evidence="4 5">
    <name type="scientific">Drosophila lebanonensis</name>
    <name type="common">Fruit fly</name>
    <name type="synonym">Scaptodrosophila lebanonensis</name>
    <dbReference type="NCBI Taxonomy" id="7225"/>
    <lineage>
        <taxon>Eukaryota</taxon>
        <taxon>Metazoa</taxon>
        <taxon>Ecdysozoa</taxon>
        <taxon>Arthropoda</taxon>
        <taxon>Hexapoda</taxon>
        <taxon>Insecta</taxon>
        <taxon>Pterygota</taxon>
        <taxon>Neoptera</taxon>
        <taxon>Endopterygota</taxon>
        <taxon>Diptera</taxon>
        <taxon>Brachycera</taxon>
        <taxon>Muscomorpha</taxon>
        <taxon>Ephydroidea</taxon>
        <taxon>Drosophilidae</taxon>
        <taxon>Scaptodrosophila</taxon>
    </lineage>
</organism>
<dbReference type="InterPro" id="IPR036056">
    <property type="entry name" value="Fibrinogen-like_C"/>
</dbReference>
<proteinExistence type="predicted"/>
<evidence type="ECO:0000313" key="5">
    <source>
        <dbReference type="RefSeq" id="XP_030377811.1"/>
    </source>
</evidence>